<name>A0A931CHP5_9ACTN</name>
<dbReference type="Proteomes" id="UP000598146">
    <property type="component" value="Unassembled WGS sequence"/>
</dbReference>
<accession>A0A931CHP5</accession>
<evidence type="ECO:0000313" key="2">
    <source>
        <dbReference type="Proteomes" id="UP000598146"/>
    </source>
</evidence>
<keyword evidence="2" id="KW-1185">Reference proteome</keyword>
<dbReference type="EMBL" id="JADQTO010000045">
    <property type="protein sequence ID" value="MBG0568804.1"/>
    <property type="molecule type" value="Genomic_DNA"/>
</dbReference>
<comment type="caution">
    <text evidence="1">The sequence shown here is derived from an EMBL/GenBank/DDBJ whole genome shotgun (WGS) entry which is preliminary data.</text>
</comment>
<dbReference type="RefSeq" id="WP_196420574.1">
    <property type="nucleotide sequence ID" value="NZ_JADQTO010000045.1"/>
</dbReference>
<reference evidence="1" key="1">
    <citation type="submission" date="2020-11" db="EMBL/GenBank/DDBJ databases">
        <title>Isolation and identification of active actinomycetes.</title>
        <authorList>
            <person name="Sun X."/>
        </authorList>
    </citation>
    <scope>NUCLEOTIDE SEQUENCE</scope>
    <source>
        <strain evidence="1">NEAU-A11</strain>
    </source>
</reference>
<evidence type="ECO:0000313" key="1">
    <source>
        <dbReference type="EMBL" id="MBG0568804.1"/>
    </source>
</evidence>
<protein>
    <submittedName>
        <fullName evidence="1">Uncharacterized protein</fullName>
    </submittedName>
</protein>
<sequence length="88" mass="9839">MEQGAYGAVRRLVALGADDPGDLRRLGEQQRAAWLKTSLVKIGARREKRRGKHRYLLCVGGRAARRATARGIALPRMPYPKHDLFTAD</sequence>
<dbReference type="AlphaFoldDB" id="A0A931CHP5"/>
<gene>
    <name evidence="1" type="ORF">I4J89_46070</name>
</gene>
<organism evidence="1 2">
    <name type="scientific">Actinoplanes aureus</name>
    <dbReference type="NCBI Taxonomy" id="2792083"/>
    <lineage>
        <taxon>Bacteria</taxon>
        <taxon>Bacillati</taxon>
        <taxon>Actinomycetota</taxon>
        <taxon>Actinomycetes</taxon>
        <taxon>Micromonosporales</taxon>
        <taxon>Micromonosporaceae</taxon>
        <taxon>Actinoplanes</taxon>
    </lineage>
</organism>
<proteinExistence type="predicted"/>